<protein>
    <submittedName>
        <fullName evidence="1">Uncharacterized protein</fullName>
    </submittedName>
</protein>
<evidence type="ECO:0000313" key="1">
    <source>
        <dbReference type="EMBL" id="JAD66801.1"/>
    </source>
</evidence>
<accession>A0A0A9QVB1</accession>
<dbReference type="EMBL" id="GBRH01231094">
    <property type="protein sequence ID" value="JAD66801.1"/>
    <property type="molecule type" value="Transcribed_RNA"/>
</dbReference>
<reference evidence="1" key="1">
    <citation type="submission" date="2014-09" db="EMBL/GenBank/DDBJ databases">
        <authorList>
            <person name="Magalhaes I.L.F."/>
            <person name="Oliveira U."/>
            <person name="Santos F.R."/>
            <person name="Vidigal T.H.D.A."/>
            <person name="Brescovit A.D."/>
            <person name="Santos A.J."/>
        </authorList>
    </citation>
    <scope>NUCLEOTIDE SEQUENCE</scope>
    <source>
        <tissue evidence="1">Shoot tissue taken approximately 20 cm above the soil surface</tissue>
    </source>
</reference>
<dbReference type="AlphaFoldDB" id="A0A0A9QVB1"/>
<proteinExistence type="predicted"/>
<reference evidence="1" key="2">
    <citation type="journal article" date="2015" name="Data Brief">
        <title>Shoot transcriptome of the giant reed, Arundo donax.</title>
        <authorList>
            <person name="Barrero R.A."/>
            <person name="Guerrero F.D."/>
            <person name="Moolhuijzen P."/>
            <person name="Goolsby J.A."/>
            <person name="Tidwell J."/>
            <person name="Bellgard S.E."/>
            <person name="Bellgard M.I."/>
        </authorList>
    </citation>
    <scope>NUCLEOTIDE SEQUENCE</scope>
    <source>
        <tissue evidence="1">Shoot tissue taken approximately 20 cm above the soil surface</tissue>
    </source>
</reference>
<sequence>MVLVISESQLKNRLVVDSEVGEGLWGLIYTV</sequence>
<organism evidence="1">
    <name type="scientific">Arundo donax</name>
    <name type="common">Giant reed</name>
    <name type="synonym">Donax arundinaceus</name>
    <dbReference type="NCBI Taxonomy" id="35708"/>
    <lineage>
        <taxon>Eukaryota</taxon>
        <taxon>Viridiplantae</taxon>
        <taxon>Streptophyta</taxon>
        <taxon>Embryophyta</taxon>
        <taxon>Tracheophyta</taxon>
        <taxon>Spermatophyta</taxon>
        <taxon>Magnoliopsida</taxon>
        <taxon>Liliopsida</taxon>
        <taxon>Poales</taxon>
        <taxon>Poaceae</taxon>
        <taxon>PACMAD clade</taxon>
        <taxon>Arundinoideae</taxon>
        <taxon>Arundineae</taxon>
        <taxon>Arundo</taxon>
    </lineage>
</organism>
<name>A0A0A9QVB1_ARUDO</name>